<dbReference type="AlphaFoldDB" id="A0A5J4VD57"/>
<evidence type="ECO:0000313" key="2">
    <source>
        <dbReference type="Proteomes" id="UP000324800"/>
    </source>
</evidence>
<evidence type="ECO:0008006" key="3">
    <source>
        <dbReference type="Google" id="ProtNLM"/>
    </source>
</evidence>
<dbReference type="Gene3D" id="3.40.50.1820">
    <property type="entry name" value="alpha/beta hydrolase"/>
    <property type="match status" value="1"/>
</dbReference>
<protein>
    <recommendedName>
        <fullName evidence="3">Serine aminopeptidase S33 domain-containing protein</fullName>
    </recommendedName>
</protein>
<gene>
    <name evidence="1" type="ORF">EZS28_024045</name>
</gene>
<organism evidence="1 2">
    <name type="scientific">Streblomastix strix</name>
    <dbReference type="NCBI Taxonomy" id="222440"/>
    <lineage>
        <taxon>Eukaryota</taxon>
        <taxon>Metamonada</taxon>
        <taxon>Preaxostyla</taxon>
        <taxon>Oxymonadida</taxon>
        <taxon>Streblomastigidae</taxon>
        <taxon>Streblomastix</taxon>
    </lineage>
</organism>
<dbReference type="PANTHER" id="PTHR43433">
    <property type="entry name" value="HYDROLASE, ALPHA/BETA FOLD FAMILY PROTEIN"/>
    <property type="match status" value="1"/>
</dbReference>
<dbReference type="InterPro" id="IPR029058">
    <property type="entry name" value="AB_hydrolase_fold"/>
</dbReference>
<proteinExistence type="predicted"/>
<sequence>AHPEVVESSVFSGCSSGLYFPSVPVIVRMAKSSFSSSRSKKMETEAPVLYSKEFLDEVQPNLRMTGMQYITQPFSHSPFSDDESTFGASIAQLAACLTHFVSVERMNEIKKAGIPTLAIHGTIDATIPFSHGKYLAEHLNSEFHPVEGASHNIFIEREEEVYQTIIDFLLRVPQINENRAIQMVTEDPDNETQEEQKTE</sequence>
<dbReference type="SUPFAM" id="SSF53474">
    <property type="entry name" value="alpha/beta-Hydrolases"/>
    <property type="match status" value="1"/>
</dbReference>
<evidence type="ECO:0000313" key="1">
    <source>
        <dbReference type="EMBL" id="KAA6380427.1"/>
    </source>
</evidence>
<dbReference type="OrthoDB" id="19657at2759"/>
<accession>A0A5J4VD57</accession>
<dbReference type="Proteomes" id="UP000324800">
    <property type="component" value="Unassembled WGS sequence"/>
</dbReference>
<name>A0A5J4VD57_9EUKA</name>
<feature type="non-terminal residue" evidence="1">
    <location>
        <position position="1"/>
    </location>
</feature>
<comment type="caution">
    <text evidence="1">The sequence shown here is derived from an EMBL/GenBank/DDBJ whole genome shotgun (WGS) entry which is preliminary data.</text>
</comment>
<dbReference type="PANTHER" id="PTHR43433:SF5">
    <property type="entry name" value="AB HYDROLASE-1 DOMAIN-CONTAINING PROTEIN"/>
    <property type="match status" value="1"/>
</dbReference>
<reference evidence="1 2" key="1">
    <citation type="submission" date="2019-03" db="EMBL/GenBank/DDBJ databases">
        <title>Single cell metagenomics reveals metabolic interactions within the superorganism composed of flagellate Streblomastix strix and complex community of Bacteroidetes bacteria on its surface.</title>
        <authorList>
            <person name="Treitli S.C."/>
            <person name="Kolisko M."/>
            <person name="Husnik F."/>
            <person name="Keeling P."/>
            <person name="Hampl V."/>
        </authorList>
    </citation>
    <scope>NUCLEOTIDE SEQUENCE [LARGE SCALE GENOMIC DNA]</scope>
    <source>
        <strain evidence="1">ST1C</strain>
    </source>
</reference>
<dbReference type="EMBL" id="SNRW01007905">
    <property type="protein sequence ID" value="KAA6380427.1"/>
    <property type="molecule type" value="Genomic_DNA"/>
</dbReference>
<dbReference type="InterPro" id="IPR050471">
    <property type="entry name" value="AB_hydrolase"/>
</dbReference>